<sequence length="252" mass="28130">MNKLQNIFKDKKNVNIGYIVGGFPNIDYTRKFLLNLKKSPIDILEIGIPYSDPIADGKIISEASFKASQNNITPDTVFDLLISEKENIHTPLVFLIYYNLIFAYGIDHFIKKSVEAGITGLVIPDLPYEEAQELIEKLNKNNIAFIPLISVTSQNRIPKLVSQGSGFIYAIASLGVTGTKQVSPDRLTEFIHEIKKYTDLPVAIGFGIKNREDIIKLRNSADGLIVGTSIVRLTESYTPDEVVPKLEELFVV</sequence>
<feature type="active site" description="Proton acceptor" evidence="8">
    <location>
        <position position="56"/>
    </location>
</feature>
<evidence type="ECO:0000256" key="5">
    <source>
        <dbReference type="ARBA" id="ARBA00023141"/>
    </source>
</evidence>
<dbReference type="CDD" id="cd04724">
    <property type="entry name" value="Tryptophan_synthase_alpha"/>
    <property type="match status" value="1"/>
</dbReference>
<dbReference type="NCBIfam" id="TIGR00262">
    <property type="entry name" value="trpA"/>
    <property type="match status" value="1"/>
</dbReference>
<accession>D1AQ86</accession>
<dbReference type="Proteomes" id="UP000000845">
    <property type="component" value="Chromosome"/>
</dbReference>
<keyword evidence="4 8" id="KW-0822">Tryptophan biosynthesis</keyword>
<keyword evidence="5 8" id="KW-0057">Aromatic amino acid biosynthesis</keyword>
<evidence type="ECO:0000256" key="3">
    <source>
        <dbReference type="ARBA" id="ARBA00022605"/>
    </source>
</evidence>
<dbReference type="AlphaFoldDB" id="D1AQ86"/>
<dbReference type="InterPro" id="IPR011060">
    <property type="entry name" value="RibuloseP-bd_barrel"/>
</dbReference>
<keyword evidence="11" id="KW-1185">Reference proteome</keyword>
<dbReference type="HAMAP" id="MF_00131">
    <property type="entry name" value="Trp_synth_alpha"/>
    <property type="match status" value="1"/>
</dbReference>
<evidence type="ECO:0000256" key="4">
    <source>
        <dbReference type="ARBA" id="ARBA00022822"/>
    </source>
</evidence>
<dbReference type="eggNOG" id="COG0159">
    <property type="taxonomic scope" value="Bacteria"/>
</dbReference>
<keyword evidence="3 8" id="KW-0028">Amino-acid biosynthesis</keyword>
<reference evidence="10 11" key="2">
    <citation type="journal article" date="2010" name="Stand. Genomic Sci.">
        <title>Complete genome sequence of Sebaldella termitidis type strain (NCTC 11300).</title>
        <authorList>
            <person name="Harmon-Smith M."/>
            <person name="Celia L."/>
            <person name="Chertkov O."/>
            <person name="Lapidus A."/>
            <person name="Copeland A."/>
            <person name="Glavina Del Rio T."/>
            <person name="Nolan M."/>
            <person name="Lucas S."/>
            <person name="Tice H."/>
            <person name="Cheng J.F."/>
            <person name="Han C."/>
            <person name="Detter J.C."/>
            <person name="Bruce D."/>
            <person name="Goodwin L."/>
            <person name="Pitluck S."/>
            <person name="Pati A."/>
            <person name="Liolios K."/>
            <person name="Ivanova N."/>
            <person name="Mavromatis K."/>
            <person name="Mikhailova N."/>
            <person name="Chen A."/>
            <person name="Palaniappan K."/>
            <person name="Land M."/>
            <person name="Hauser L."/>
            <person name="Chang Y.J."/>
            <person name="Jeffries C.D."/>
            <person name="Brettin T."/>
            <person name="Goker M."/>
            <person name="Beck B."/>
            <person name="Bristow J."/>
            <person name="Eisen J.A."/>
            <person name="Markowitz V."/>
            <person name="Hugenholtz P."/>
            <person name="Kyrpides N.C."/>
            <person name="Klenk H.P."/>
            <person name="Chen F."/>
        </authorList>
    </citation>
    <scope>NUCLEOTIDE SEQUENCE [LARGE SCALE GENOMIC DNA]</scope>
    <source>
        <strain evidence="11">ATCC 33386 / NCTC 11300</strain>
    </source>
</reference>
<evidence type="ECO:0000256" key="2">
    <source>
        <dbReference type="ARBA" id="ARBA00011270"/>
    </source>
</evidence>
<evidence type="ECO:0000256" key="9">
    <source>
        <dbReference type="RuleBase" id="RU003662"/>
    </source>
</evidence>
<proteinExistence type="inferred from homology"/>
<dbReference type="Gene3D" id="3.20.20.70">
    <property type="entry name" value="Aldolase class I"/>
    <property type="match status" value="1"/>
</dbReference>
<feature type="active site" description="Proton acceptor" evidence="8">
    <location>
        <position position="45"/>
    </location>
</feature>
<dbReference type="GO" id="GO:0005829">
    <property type="term" value="C:cytosol"/>
    <property type="evidence" value="ECO:0007669"/>
    <property type="project" value="TreeGrafter"/>
</dbReference>
<gene>
    <name evidence="8" type="primary">trpA</name>
    <name evidence="10" type="ordered locus">Sterm_3306</name>
</gene>
<dbReference type="RefSeq" id="WP_012862728.1">
    <property type="nucleotide sequence ID" value="NC_013517.1"/>
</dbReference>
<dbReference type="EC" id="4.2.1.20" evidence="8"/>
<dbReference type="SUPFAM" id="SSF51366">
    <property type="entry name" value="Ribulose-phoshate binding barrel"/>
    <property type="match status" value="1"/>
</dbReference>
<dbReference type="PROSITE" id="PS00167">
    <property type="entry name" value="TRP_SYNTHASE_ALPHA"/>
    <property type="match status" value="1"/>
</dbReference>
<dbReference type="InterPro" id="IPR002028">
    <property type="entry name" value="Trp_synthase_suA"/>
</dbReference>
<dbReference type="HOGENOM" id="CLU_016734_0_0_0"/>
<dbReference type="PANTHER" id="PTHR43406">
    <property type="entry name" value="TRYPTOPHAN SYNTHASE, ALPHA CHAIN"/>
    <property type="match status" value="1"/>
</dbReference>
<dbReference type="PANTHER" id="PTHR43406:SF1">
    <property type="entry name" value="TRYPTOPHAN SYNTHASE ALPHA CHAIN, CHLOROPLASTIC"/>
    <property type="match status" value="1"/>
</dbReference>
<evidence type="ECO:0000256" key="1">
    <source>
        <dbReference type="ARBA" id="ARBA00004733"/>
    </source>
</evidence>
<dbReference type="InterPro" id="IPR013785">
    <property type="entry name" value="Aldolase_TIM"/>
</dbReference>
<name>D1AQ86_SEBTE</name>
<keyword evidence="6 8" id="KW-0456">Lyase</keyword>
<comment type="similarity">
    <text evidence="8 9">Belongs to the TrpA family.</text>
</comment>
<comment type="function">
    <text evidence="8">The alpha subunit is responsible for the aldol cleavage of indoleglycerol phosphate to indole and glyceraldehyde 3-phosphate.</text>
</comment>
<protein>
    <recommendedName>
        <fullName evidence="8">Tryptophan synthase alpha chain</fullName>
        <ecNumber evidence="8">4.2.1.20</ecNumber>
    </recommendedName>
</protein>
<comment type="catalytic activity">
    <reaction evidence="7 8">
        <text>(1S,2R)-1-C-(indol-3-yl)glycerol 3-phosphate + L-serine = D-glyceraldehyde 3-phosphate + L-tryptophan + H2O</text>
        <dbReference type="Rhea" id="RHEA:10532"/>
        <dbReference type="ChEBI" id="CHEBI:15377"/>
        <dbReference type="ChEBI" id="CHEBI:33384"/>
        <dbReference type="ChEBI" id="CHEBI:57912"/>
        <dbReference type="ChEBI" id="CHEBI:58866"/>
        <dbReference type="ChEBI" id="CHEBI:59776"/>
        <dbReference type="EC" id="4.2.1.20"/>
    </reaction>
</comment>
<evidence type="ECO:0000256" key="6">
    <source>
        <dbReference type="ARBA" id="ARBA00023239"/>
    </source>
</evidence>
<dbReference type="Pfam" id="PF00290">
    <property type="entry name" value="Trp_syntA"/>
    <property type="match status" value="1"/>
</dbReference>
<dbReference type="GO" id="GO:0004834">
    <property type="term" value="F:tryptophan synthase activity"/>
    <property type="evidence" value="ECO:0007669"/>
    <property type="project" value="UniProtKB-UniRule"/>
</dbReference>
<dbReference type="InterPro" id="IPR018204">
    <property type="entry name" value="Trp_synthase_alpha_AS"/>
</dbReference>
<dbReference type="KEGG" id="str:Sterm_3306"/>
<evidence type="ECO:0000256" key="7">
    <source>
        <dbReference type="ARBA" id="ARBA00049047"/>
    </source>
</evidence>
<evidence type="ECO:0000313" key="10">
    <source>
        <dbReference type="EMBL" id="ACZ10146.1"/>
    </source>
</evidence>
<evidence type="ECO:0000256" key="8">
    <source>
        <dbReference type="HAMAP-Rule" id="MF_00131"/>
    </source>
</evidence>
<dbReference type="UniPathway" id="UPA00035">
    <property type="reaction ID" value="UER00044"/>
</dbReference>
<dbReference type="STRING" id="526218.Sterm_3306"/>
<evidence type="ECO:0000313" key="11">
    <source>
        <dbReference type="Proteomes" id="UP000000845"/>
    </source>
</evidence>
<comment type="subunit">
    <text evidence="2 8">Tetramer of two alpha and two beta chains.</text>
</comment>
<organism evidence="10 11">
    <name type="scientific">Sebaldella termitidis (strain ATCC 33386 / NCTC 11300)</name>
    <dbReference type="NCBI Taxonomy" id="526218"/>
    <lineage>
        <taxon>Bacteria</taxon>
        <taxon>Fusobacteriati</taxon>
        <taxon>Fusobacteriota</taxon>
        <taxon>Fusobacteriia</taxon>
        <taxon>Fusobacteriales</taxon>
        <taxon>Leptotrichiaceae</taxon>
        <taxon>Sebaldella</taxon>
    </lineage>
</organism>
<dbReference type="EMBL" id="CP001739">
    <property type="protein sequence ID" value="ACZ10146.1"/>
    <property type="molecule type" value="Genomic_DNA"/>
</dbReference>
<reference evidence="11" key="1">
    <citation type="submission" date="2009-09" db="EMBL/GenBank/DDBJ databases">
        <title>The complete chromosome of Sebaldella termitidis ATCC 33386.</title>
        <authorList>
            <consortium name="US DOE Joint Genome Institute (JGI-PGF)"/>
            <person name="Lucas S."/>
            <person name="Copeland A."/>
            <person name="Lapidus A."/>
            <person name="Glavina del Rio T."/>
            <person name="Dalin E."/>
            <person name="Tice H."/>
            <person name="Bruce D."/>
            <person name="Goodwin L."/>
            <person name="Pitluck S."/>
            <person name="Kyrpides N."/>
            <person name="Mavromatis K."/>
            <person name="Ivanova N."/>
            <person name="Mikhailova N."/>
            <person name="Sims D."/>
            <person name="Meincke L."/>
            <person name="Brettin T."/>
            <person name="Detter J.C."/>
            <person name="Han C."/>
            <person name="Larimer F."/>
            <person name="Land M."/>
            <person name="Hauser L."/>
            <person name="Markowitz V."/>
            <person name="Cheng J.F."/>
            <person name="Hugenholtz P."/>
            <person name="Woyke T."/>
            <person name="Wu D."/>
            <person name="Eisen J.A."/>
        </authorList>
    </citation>
    <scope>NUCLEOTIDE SEQUENCE [LARGE SCALE GENOMIC DNA]</scope>
    <source>
        <strain evidence="11">ATCC 33386 / NCTC 11300</strain>
    </source>
</reference>
<comment type="pathway">
    <text evidence="1 8">Amino-acid biosynthesis; L-tryptophan biosynthesis; L-tryptophan from chorismate: step 5/5.</text>
</comment>